<reference evidence="6 7" key="2">
    <citation type="journal article" date="2013" name="PLoS ONE">
        <title>INDIGO - INtegrated Data Warehouse of MIcrobial GenOmes with Examples from the Red Sea Extremophiles.</title>
        <authorList>
            <person name="Alam I."/>
            <person name="Antunes A."/>
            <person name="Kamau A.A."/>
            <person name="Ba Alawi W."/>
            <person name="Kalkatawi M."/>
            <person name="Stingl U."/>
            <person name="Bajic V.B."/>
        </authorList>
    </citation>
    <scope>NUCLEOTIDE SEQUENCE [LARGE SCALE GENOMIC DNA]</scope>
    <source>
        <strain evidence="6 7">E1L3A</strain>
    </source>
</reference>
<evidence type="ECO:0000256" key="3">
    <source>
        <dbReference type="ARBA" id="ARBA00038826"/>
    </source>
</evidence>
<reference evidence="6 7" key="1">
    <citation type="journal article" date="2011" name="J. Bacteriol.">
        <title>Genome sequence of Salinisphaera shabanensis, a gammaproteobacterium from the harsh, variable environment of the brine-seawater interface of the Shaban Deep in the Red Sea.</title>
        <authorList>
            <person name="Antunes A."/>
            <person name="Alam I."/>
            <person name="Bajic V.B."/>
            <person name="Stingl U."/>
        </authorList>
    </citation>
    <scope>NUCLEOTIDE SEQUENCE [LARGE SCALE GENOMIC DNA]</scope>
    <source>
        <strain evidence="6 7">E1L3A</strain>
    </source>
</reference>
<dbReference type="Gene3D" id="3.30.190.10">
    <property type="entry name" value="Ribulose bisphosphate carboxylase, small subunit"/>
    <property type="match status" value="1"/>
</dbReference>
<accession>F7QCF4</accession>
<evidence type="ECO:0000259" key="5">
    <source>
        <dbReference type="SMART" id="SM00961"/>
    </source>
</evidence>
<organism evidence="6 7">
    <name type="scientific">Salinisphaera shabanensis E1L3A</name>
    <dbReference type="NCBI Taxonomy" id="1033802"/>
    <lineage>
        <taxon>Bacteria</taxon>
        <taxon>Pseudomonadati</taxon>
        <taxon>Pseudomonadota</taxon>
        <taxon>Gammaproteobacteria</taxon>
        <taxon>Salinisphaerales</taxon>
        <taxon>Salinisphaeraceae</taxon>
        <taxon>Salinisphaera</taxon>
    </lineage>
</organism>
<dbReference type="Proteomes" id="UP000006242">
    <property type="component" value="Unassembled WGS sequence"/>
</dbReference>
<dbReference type="PANTHER" id="PTHR31262">
    <property type="entry name" value="RIBULOSE BISPHOSPHATE CARBOXYLASE SMALL CHAIN 1, CHLOROPLASTIC"/>
    <property type="match status" value="1"/>
</dbReference>
<dbReference type="OrthoDB" id="9788955at2"/>
<name>F7QCF4_9GAMM</name>
<dbReference type="CDD" id="cd03527">
    <property type="entry name" value="RuBisCO_small"/>
    <property type="match status" value="1"/>
</dbReference>
<dbReference type="Pfam" id="PF00101">
    <property type="entry name" value="RuBisCO_small"/>
    <property type="match status" value="1"/>
</dbReference>
<comment type="function">
    <text evidence="4">RuBisCO catalyzes two reactions: the carboxylation of D-ribulose 1,5-bisphosphate, the primary event in carbon dioxide fixation, as well as the oxidative fragmentation of the pentose substrate. Both reactions occur simultaneously and in competition at the same active site. Although the small subunit is not catalytic it is essential for maximal activity.</text>
</comment>
<gene>
    <name evidence="4 6" type="primary">cbbS</name>
    <name evidence="6" type="ORF">SSPSH_002550</name>
</gene>
<keyword evidence="6" id="KW-0456">Lyase</keyword>
<dbReference type="HAMAP" id="MF_00859">
    <property type="entry name" value="RuBisCO_S_bact"/>
    <property type="match status" value="1"/>
</dbReference>
<keyword evidence="7" id="KW-1185">Reference proteome</keyword>
<keyword evidence="2 4" id="KW-0120">Carbon dioxide fixation</keyword>
<evidence type="ECO:0000256" key="2">
    <source>
        <dbReference type="ARBA" id="ARBA00023300"/>
    </source>
</evidence>
<evidence type="ECO:0000256" key="4">
    <source>
        <dbReference type="HAMAP-Rule" id="MF_00859"/>
    </source>
</evidence>
<evidence type="ECO:0000256" key="1">
    <source>
        <dbReference type="ARBA" id="ARBA00022567"/>
    </source>
</evidence>
<evidence type="ECO:0000313" key="6">
    <source>
        <dbReference type="EMBL" id="ERJ18469.1"/>
    </source>
</evidence>
<dbReference type="RefSeq" id="WP_006914637.1">
    <property type="nucleotide sequence ID" value="NZ_AFNV02000018.1"/>
</dbReference>
<dbReference type="InterPro" id="IPR036385">
    <property type="entry name" value="RuBisCO_ssu_sf"/>
</dbReference>
<comment type="similarity">
    <text evidence="4">Belongs to the RuBisCO small chain family.</text>
</comment>
<sequence length="140" mass="16751">MRLTQGTFSFLPDLTDEQIKKQVKYCLDNGWAVNLEYTDDPHPRNTYWEMYGQPMFDLKDPAGLMMDLEEARKTFPNHYIRLTAFDSTHQWETPRLSFIVNRPPEEPGFQVTRQEWEGRKVRYTIHSYATDRPAGQRYQR</sequence>
<dbReference type="PANTHER" id="PTHR31262:SF23">
    <property type="entry name" value="RIBULOSE BISPHOSPHATE CARBOXYLASE SMALL SUBUNIT"/>
    <property type="match status" value="1"/>
</dbReference>
<comment type="miscellaneous">
    <text evidence="4">The basic functional RuBisCO is composed of a large chain homodimer in a 'head-to-tail' conformation. In form I RuBisCO this homodimer is arranged in a barrel-like tetramer with the small subunits forming a tetrameric 'cap' on each end of the 'barrel'.</text>
</comment>
<dbReference type="SMART" id="SM00961">
    <property type="entry name" value="RuBisCO_small"/>
    <property type="match status" value="1"/>
</dbReference>
<dbReference type="GO" id="GO:0019253">
    <property type="term" value="P:reductive pentose-phosphate cycle"/>
    <property type="evidence" value="ECO:0007669"/>
    <property type="project" value="UniProtKB-UniRule"/>
</dbReference>
<dbReference type="AlphaFoldDB" id="F7QCF4"/>
<evidence type="ECO:0000313" key="7">
    <source>
        <dbReference type="Proteomes" id="UP000006242"/>
    </source>
</evidence>
<feature type="domain" description="Ribulose bisphosphate carboxylase small subunit" evidence="5">
    <location>
        <begin position="4"/>
        <end position="103"/>
    </location>
</feature>
<comment type="subunit">
    <text evidence="3 4">Heterohexadecamer of 8 large and 8 small subunits.</text>
</comment>
<keyword evidence="1 4" id="KW-0113">Calvin cycle</keyword>
<dbReference type="eggNOG" id="COG4451">
    <property type="taxonomic scope" value="Bacteria"/>
</dbReference>
<dbReference type="EMBL" id="AFNV02000018">
    <property type="protein sequence ID" value="ERJ18469.1"/>
    <property type="molecule type" value="Genomic_DNA"/>
</dbReference>
<dbReference type="STRING" id="1033802.SSPSH_002550"/>
<dbReference type="InterPro" id="IPR000894">
    <property type="entry name" value="RuBisCO_ssu_dom"/>
</dbReference>
<dbReference type="InterPro" id="IPR024681">
    <property type="entry name" value="RuBisCO_ssu"/>
</dbReference>
<dbReference type="GO" id="GO:0016984">
    <property type="term" value="F:ribulose-bisphosphate carboxylase activity"/>
    <property type="evidence" value="ECO:0007669"/>
    <property type="project" value="UniProtKB-UniRule"/>
</dbReference>
<protein>
    <recommendedName>
        <fullName evidence="4">Ribulose bisphosphate carboxylase small subunit</fullName>
        <shortName evidence="4">RuBisCO small subunit</shortName>
    </recommendedName>
</protein>
<proteinExistence type="inferred from homology"/>
<comment type="caution">
    <text evidence="6">The sequence shown here is derived from an EMBL/GenBank/DDBJ whole genome shotgun (WGS) entry which is preliminary data.</text>
</comment>
<dbReference type="SUPFAM" id="SSF55239">
    <property type="entry name" value="RuBisCO, small subunit"/>
    <property type="match status" value="1"/>
</dbReference>